<name>A0ACC2VTE4_9TREE</name>
<dbReference type="EMBL" id="JASBWT010000008">
    <property type="protein sequence ID" value="KAJ9102393.1"/>
    <property type="molecule type" value="Genomic_DNA"/>
</dbReference>
<keyword evidence="2" id="KW-1185">Reference proteome</keyword>
<proteinExistence type="predicted"/>
<gene>
    <name evidence="1" type="ORF">QFC21_002793</name>
</gene>
<protein>
    <submittedName>
        <fullName evidence="1">Uncharacterized protein</fullName>
    </submittedName>
</protein>
<dbReference type="Proteomes" id="UP001227268">
    <property type="component" value="Unassembled WGS sequence"/>
</dbReference>
<evidence type="ECO:0000313" key="1">
    <source>
        <dbReference type="EMBL" id="KAJ9102393.1"/>
    </source>
</evidence>
<evidence type="ECO:0000313" key="2">
    <source>
        <dbReference type="Proteomes" id="UP001227268"/>
    </source>
</evidence>
<accession>A0ACC2VTE4</accession>
<sequence length="1059" mass="116987">MDVERVCRTHISSSDDLKAPAELVQAVQQGQVGLLEVVRALGEYITSTEDDVRRKGVALLADVVSNTSKDRINRQATLMQTSSGISAQVLAGFFTDKLDDHESVPFALQALVALAKLPTFGSGESVKAYRSVVENVKMRSHVQSTRYWVFSLIDTLMAHHRDALKNMGDDFVASYVKIAQGEKDPRNLLLGFSIMRVILIEFDPYLHLEDLFDIVFCYFPITFRPPPDDPYGITSDDLKMALRKCMASTPRFAPLAMPVFLEKLGPSLGASKRDVLQSLTACIPVYGQQAIQGYASDLWDNLKTEIFYSPDAQIESDALETFRAMVIALYPEGKENSIDTAQEIIKECQELLKEPEKSKAKSATKILCGLISASPSVGRFAISQVMPQLFRQFHTESEIPHRGPILSVIADLIKSLSEVYTAPGSTRSHEKEKCVENYRDELLSLLSSGMESASPAQQMPGLWGAVHLCQIPKFLTAEEVSFLVQKINDLLLQLDFEDIRKAALDGLVEISKLTSKPIEEITLPLLFGKLPDTAPALDAEAERQQYQQILASVAVLCAQPGLLEIMILRILSRLESLASSCENGEVEQESTDQDDATVKKECNAAYAFSLLHSLLSTIRRKVADEHHDVAKHFDRLVPRLFDFFVSGATSSTANPIKVDVRLLSAAASIIETITQTLSKERQVKFAAVLMEAYQGGDFTQLISNSVDVRTNGTSVFSSDASEALQNLVILFSAALVALPGDADVLQIDCDAWLTSLLSWYLTGSHNEPQKTAVQLILASIVNKRAPDVGSFLERIEQELWATRVNNPSLSLIDRVNAVEAWLWIARGLLVRNHASALPMIVRVFELFNEGGDFVEHAAKSLRILADKTGERILAKDHHCVVKPLYKQKLYNTLLPALIGNGAKQSTAYLLALGAIINTIPKSLILSELSKVLPMIMRSLSLSDPELRCNMLEVLTMILEVHDDNADKVLHAQASSMVDRLLTVGVYKQGVPDTPAAIRSRASALRCLGIFPDVIRYDALHPSKSKVVRELGKAVDDPKRLVRREAVDTRSKWYKYGAAV</sequence>
<comment type="caution">
    <text evidence="1">The sequence shown here is derived from an EMBL/GenBank/DDBJ whole genome shotgun (WGS) entry which is preliminary data.</text>
</comment>
<organism evidence="1 2">
    <name type="scientific">Naganishia friedmannii</name>
    <dbReference type="NCBI Taxonomy" id="89922"/>
    <lineage>
        <taxon>Eukaryota</taxon>
        <taxon>Fungi</taxon>
        <taxon>Dikarya</taxon>
        <taxon>Basidiomycota</taxon>
        <taxon>Agaricomycotina</taxon>
        <taxon>Tremellomycetes</taxon>
        <taxon>Filobasidiales</taxon>
        <taxon>Filobasidiaceae</taxon>
        <taxon>Naganishia</taxon>
    </lineage>
</organism>
<reference evidence="1" key="1">
    <citation type="submission" date="2023-04" db="EMBL/GenBank/DDBJ databases">
        <title>Draft Genome sequencing of Naganishia species isolated from polar environments using Oxford Nanopore Technology.</title>
        <authorList>
            <person name="Leo P."/>
            <person name="Venkateswaran K."/>
        </authorList>
    </citation>
    <scope>NUCLEOTIDE SEQUENCE</scope>
    <source>
        <strain evidence="1">MNA-CCFEE 5423</strain>
    </source>
</reference>